<sequence>MLKEQFNINVLSNDAIFCTRLATECNKFGFLLSFFDKKDVLNQDGILYGNFLSVAIIDLDSNNLDIIKHIRKSSKLPVFGVCTKFSKSLQSRAKKVGYDLIFTKSLLINSIKRIVIHIANETENE</sequence>
<reference evidence="1" key="1">
    <citation type="submission" date="2018-05" db="EMBL/GenBank/DDBJ databases">
        <authorList>
            <person name="Lanie J.A."/>
            <person name="Ng W.-L."/>
            <person name="Kazmierczak K.M."/>
            <person name="Andrzejewski T.M."/>
            <person name="Davidsen T.M."/>
            <person name="Wayne K.J."/>
            <person name="Tettelin H."/>
            <person name="Glass J.I."/>
            <person name="Rusch D."/>
            <person name="Podicherti R."/>
            <person name="Tsui H.-C.T."/>
            <person name="Winkler M.E."/>
        </authorList>
    </citation>
    <scope>NUCLEOTIDE SEQUENCE</scope>
</reference>
<organism evidence="1">
    <name type="scientific">marine metagenome</name>
    <dbReference type="NCBI Taxonomy" id="408172"/>
    <lineage>
        <taxon>unclassified sequences</taxon>
        <taxon>metagenomes</taxon>
        <taxon>ecological metagenomes</taxon>
    </lineage>
</organism>
<gene>
    <name evidence="1" type="ORF">METZ01_LOCUS448860</name>
</gene>
<name>A0A382ZKA4_9ZZZZ</name>
<dbReference type="AlphaFoldDB" id="A0A382ZKA4"/>
<dbReference type="EMBL" id="UINC01184680">
    <property type="protein sequence ID" value="SVD96006.1"/>
    <property type="molecule type" value="Genomic_DNA"/>
</dbReference>
<evidence type="ECO:0008006" key="2">
    <source>
        <dbReference type="Google" id="ProtNLM"/>
    </source>
</evidence>
<proteinExistence type="predicted"/>
<protein>
    <recommendedName>
        <fullName evidence="2">Response regulatory domain-containing protein</fullName>
    </recommendedName>
</protein>
<accession>A0A382ZKA4</accession>
<evidence type="ECO:0000313" key="1">
    <source>
        <dbReference type="EMBL" id="SVD96006.1"/>
    </source>
</evidence>